<dbReference type="AlphaFoldDB" id="A0A975IX29"/>
<organism evidence="2 3">
    <name type="scientific">Phenylobacterium montanum</name>
    <dbReference type="NCBI Taxonomy" id="2823693"/>
    <lineage>
        <taxon>Bacteria</taxon>
        <taxon>Pseudomonadati</taxon>
        <taxon>Pseudomonadota</taxon>
        <taxon>Alphaproteobacteria</taxon>
        <taxon>Caulobacterales</taxon>
        <taxon>Caulobacteraceae</taxon>
        <taxon>Phenylobacterium</taxon>
    </lineage>
</organism>
<reference evidence="2" key="1">
    <citation type="submission" date="2021-04" db="EMBL/GenBank/DDBJ databases">
        <title>The complete genome sequence of Caulobacter sp. S6.</title>
        <authorList>
            <person name="Tang Y."/>
            <person name="Ouyang W."/>
            <person name="Liu Q."/>
            <person name="Huang B."/>
            <person name="Guo Z."/>
            <person name="Lei P."/>
        </authorList>
    </citation>
    <scope>NUCLEOTIDE SEQUENCE</scope>
    <source>
        <strain evidence="2">S6</strain>
    </source>
</reference>
<dbReference type="Proteomes" id="UP000676409">
    <property type="component" value="Chromosome"/>
</dbReference>
<keyword evidence="3" id="KW-1185">Reference proteome</keyword>
<evidence type="ECO:0000313" key="3">
    <source>
        <dbReference type="Proteomes" id="UP000676409"/>
    </source>
</evidence>
<protein>
    <submittedName>
        <fullName evidence="2">DUF4148 domain-containing protein</fullName>
    </submittedName>
</protein>
<keyword evidence="1" id="KW-0732">Signal</keyword>
<accession>A0A975IX29</accession>
<name>A0A975IX29_9CAUL</name>
<feature type="signal peptide" evidence="1">
    <location>
        <begin position="1"/>
        <end position="21"/>
    </location>
</feature>
<dbReference type="RefSeq" id="WP_211940516.1">
    <property type="nucleotide sequence ID" value="NZ_CP073078.1"/>
</dbReference>
<proteinExistence type="predicted"/>
<gene>
    <name evidence="2" type="ORF">KCG34_11680</name>
</gene>
<evidence type="ECO:0000313" key="2">
    <source>
        <dbReference type="EMBL" id="QUD90465.1"/>
    </source>
</evidence>
<evidence type="ECO:0000256" key="1">
    <source>
        <dbReference type="SAM" id="SignalP"/>
    </source>
</evidence>
<sequence length="149" mass="16687">MKTTFLMLAAGAALFATSALAEPYVDYTPLKGVWHVTRVKVEPNRVDDYVTGLKKLWAPGEEVAKKHGVIDSYAIRIKINPADGQANVLLIEHIPNMAMMEVDQARDQAIEKEVLALTPKTQADAKVKEFDGYRTFVGDDYWTDIEFTK</sequence>
<dbReference type="KEGG" id="caul:KCG34_11680"/>
<dbReference type="EMBL" id="CP073078">
    <property type="protein sequence ID" value="QUD90465.1"/>
    <property type="molecule type" value="Genomic_DNA"/>
</dbReference>
<feature type="chain" id="PRO_5038045329" evidence="1">
    <location>
        <begin position="22"/>
        <end position="149"/>
    </location>
</feature>